<name>A0A4P7GIW6_9ACTN</name>
<evidence type="ECO:0000256" key="6">
    <source>
        <dbReference type="ARBA" id="ARBA00023049"/>
    </source>
</evidence>
<evidence type="ECO:0000256" key="4">
    <source>
        <dbReference type="ARBA" id="ARBA00022801"/>
    </source>
</evidence>
<feature type="compositionally biased region" description="Low complexity" evidence="8">
    <location>
        <begin position="24"/>
        <end position="34"/>
    </location>
</feature>
<dbReference type="KEGG" id="noy:EXE57_06170"/>
<keyword evidence="5" id="KW-0862">Zinc</keyword>
<dbReference type="Gene3D" id="3.40.630.10">
    <property type="entry name" value="Zn peptidases"/>
    <property type="match status" value="1"/>
</dbReference>
<dbReference type="PANTHER" id="PTHR11705">
    <property type="entry name" value="PROTEASE FAMILY M14 CARBOXYPEPTIDASE A,B"/>
    <property type="match status" value="1"/>
</dbReference>
<reference evidence="11 12" key="1">
    <citation type="submission" date="2019-03" db="EMBL/GenBank/DDBJ databases">
        <title>Three New Species of Nocardioides, Nocardioides euryhalodurans sp. nov., Nocardioides seonyuensis sp. nov. and Nocardioides eburneoflavus sp. nov., Iolated from Soil.</title>
        <authorList>
            <person name="Roh S.G."/>
            <person name="Lee C."/>
            <person name="Kim M.-K."/>
            <person name="Kim S.B."/>
        </authorList>
    </citation>
    <scope>NUCLEOTIDE SEQUENCE [LARGE SCALE GENOMIC DNA]</scope>
    <source>
        <strain evidence="11 12">MMS17-SY117</strain>
    </source>
</reference>
<organism evidence="11 12">
    <name type="scientific">Nocardioides euryhalodurans</name>
    <dbReference type="NCBI Taxonomy" id="2518370"/>
    <lineage>
        <taxon>Bacteria</taxon>
        <taxon>Bacillati</taxon>
        <taxon>Actinomycetota</taxon>
        <taxon>Actinomycetes</taxon>
        <taxon>Propionibacteriales</taxon>
        <taxon>Nocardioidaceae</taxon>
        <taxon>Nocardioides</taxon>
    </lineage>
</organism>
<dbReference type="InterPro" id="IPR000834">
    <property type="entry name" value="Peptidase_M14"/>
</dbReference>
<evidence type="ECO:0000256" key="3">
    <source>
        <dbReference type="ARBA" id="ARBA00022670"/>
    </source>
</evidence>
<dbReference type="OrthoDB" id="9758209at2"/>
<dbReference type="GO" id="GO:0006508">
    <property type="term" value="P:proteolysis"/>
    <property type="evidence" value="ECO:0007669"/>
    <property type="project" value="UniProtKB-KW"/>
</dbReference>
<dbReference type="AlphaFoldDB" id="A0A4P7GIW6"/>
<dbReference type="GO" id="GO:0004181">
    <property type="term" value="F:metallocarboxypeptidase activity"/>
    <property type="evidence" value="ECO:0007669"/>
    <property type="project" value="InterPro"/>
</dbReference>
<dbReference type="SMART" id="SM00631">
    <property type="entry name" value="Zn_pept"/>
    <property type="match status" value="1"/>
</dbReference>
<feature type="region of interest" description="Disordered" evidence="8">
    <location>
        <begin position="24"/>
        <end position="48"/>
    </location>
</feature>
<dbReference type="GO" id="GO:0008270">
    <property type="term" value="F:zinc ion binding"/>
    <property type="evidence" value="ECO:0007669"/>
    <property type="project" value="InterPro"/>
</dbReference>
<comment type="similarity">
    <text evidence="2 7">Belongs to the peptidase M14 family.</text>
</comment>
<dbReference type="PANTHER" id="PTHR11705:SF143">
    <property type="entry name" value="SLL0236 PROTEIN"/>
    <property type="match status" value="1"/>
</dbReference>
<proteinExistence type="inferred from homology"/>
<sequence>MRLFRPLAGISSLLLAATLVAPSAAAPRDPASPDGRGPEARQNAVGLDEVTRVAPQARGARATAGLEMPTSYPYQPDLRIYPPNVPDASDSGNLLSHDDLAPQLMEWMAQSDRISTQVVGQSTQDRDLYLVTITAPEDRRETKRQTGWREEIRDRPESAARDRGLARDYKSPVWFSSNIHGNEWEGTDASMQVIEDLVEAPWSEVSELLETHRLYFSLTLNPDGRTAGTRNTALGLNENRDMITNTTPEARSFVKTAAAIQPLLAADLHGYTGVLQVEPCGPPHGENYEYDLFIPHGYAMARQVEDDVVAADIPGNTYYDIVNDEVVPENTGPDTAHIAIPYRDIPSGWDDYPPIFTAQYAAFFGAITSTVELPLSRPSGSTQSPERAIVNTAVAKRTIESMVDYVDDNSADLVDNQIEMFRRGVAGEPKDSLTEADVAAVEGPDEWKPLWDVVDDQDPVDLPRAYVIPKGDAQRSAGDAENLVRQLILHEIEVGVLQKDTAVGGTTYPRGSYVVDMHQPLRGLANSLLDLGTDISAKVPTMYDISAWSYSYLWGATVDKVGSTTDGPIGQVKPVLKPLSDARVPGGKGLVTLDLAGIADYQALNALLEADVDVSLLEDGTAVVDASDRGVVTDVATTYDVPFGKATQADLDALDDEGTRGLDDLTVAVSGTQDDTLSLTELGFDDLIPVSSASLTADPTLLDDADVLWVASGLGFTAAQAAGRAAVQAYVDSGRSIVGAGAAGFNAASGFGLVAATRVAGNGSGNGIVAVDTPDGSVLAPFAQDYGFIYPASAFTGLGAGTTTEQSYDADPFLAGHWVASGSGVGPAGVAGLASAISGEAASGAKGFVFGTSVFFRTHIKGGASQGARALFWAGPDAEGVSAP</sequence>
<keyword evidence="4" id="KW-0378">Hydrolase</keyword>
<dbReference type="GO" id="GO:0005615">
    <property type="term" value="C:extracellular space"/>
    <property type="evidence" value="ECO:0007669"/>
    <property type="project" value="TreeGrafter"/>
</dbReference>
<evidence type="ECO:0000256" key="7">
    <source>
        <dbReference type="PROSITE-ProRule" id="PRU01379"/>
    </source>
</evidence>
<evidence type="ECO:0000256" key="8">
    <source>
        <dbReference type="SAM" id="MobiDB-lite"/>
    </source>
</evidence>
<evidence type="ECO:0000256" key="1">
    <source>
        <dbReference type="ARBA" id="ARBA00001947"/>
    </source>
</evidence>
<feature type="region of interest" description="Disordered" evidence="8">
    <location>
        <begin position="140"/>
        <end position="163"/>
    </location>
</feature>
<evidence type="ECO:0000259" key="10">
    <source>
        <dbReference type="PROSITE" id="PS52035"/>
    </source>
</evidence>
<comment type="cofactor">
    <cofactor evidence="1">
        <name>Zn(2+)</name>
        <dbReference type="ChEBI" id="CHEBI:29105"/>
    </cofactor>
</comment>
<evidence type="ECO:0000313" key="11">
    <source>
        <dbReference type="EMBL" id="QBR91906.1"/>
    </source>
</evidence>
<dbReference type="Proteomes" id="UP000294894">
    <property type="component" value="Chromosome"/>
</dbReference>
<keyword evidence="12" id="KW-1185">Reference proteome</keyword>
<accession>A0A4P7GIW6</accession>
<protein>
    <submittedName>
        <fullName evidence="11">Peptidase M14</fullName>
    </submittedName>
</protein>
<evidence type="ECO:0000256" key="5">
    <source>
        <dbReference type="ARBA" id="ARBA00022833"/>
    </source>
</evidence>
<dbReference type="RefSeq" id="WP_135075120.1">
    <property type="nucleotide sequence ID" value="NZ_CP038267.1"/>
</dbReference>
<keyword evidence="3" id="KW-0645">Protease</keyword>
<keyword evidence="9" id="KW-0732">Signal</keyword>
<feature type="signal peptide" evidence="9">
    <location>
        <begin position="1"/>
        <end position="25"/>
    </location>
</feature>
<evidence type="ECO:0000256" key="9">
    <source>
        <dbReference type="SAM" id="SignalP"/>
    </source>
</evidence>
<comment type="caution">
    <text evidence="7">Lacks conserved residue(s) required for the propagation of feature annotation.</text>
</comment>
<dbReference type="Pfam" id="PF00246">
    <property type="entry name" value="Peptidase_M14"/>
    <property type="match status" value="1"/>
</dbReference>
<evidence type="ECO:0000256" key="2">
    <source>
        <dbReference type="ARBA" id="ARBA00005988"/>
    </source>
</evidence>
<feature type="chain" id="PRO_5020350174" evidence="9">
    <location>
        <begin position="26"/>
        <end position="884"/>
    </location>
</feature>
<dbReference type="SUPFAM" id="SSF53187">
    <property type="entry name" value="Zn-dependent exopeptidases"/>
    <property type="match status" value="1"/>
</dbReference>
<dbReference type="PROSITE" id="PS52035">
    <property type="entry name" value="PEPTIDASE_M14"/>
    <property type="match status" value="1"/>
</dbReference>
<keyword evidence="6" id="KW-0482">Metalloprotease</keyword>
<gene>
    <name evidence="11" type="ORF">EXE57_06170</name>
</gene>
<evidence type="ECO:0000313" key="12">
    <source>
        <dbReference type="Proteomes" id="UP000294894"/>
    </source>
</evidence>
<feature type="domain" description="Peptidase M14" evidence="10">
    <location>
        <begin position="93"/>
        <end position="403"/>
    </location>
</feature>
<dbReference type="EMBL" id="CP038267">
    <property type="protein sequence ID" value="QBR91906.1"/>
    <property type="molecule type" value="Genomic_DNA"/>
</dbReference>